<accession>A0A1M5SXE2</accession>
<dbReference type="AlphaFoldDB" id="A0A1M5SXE2"/>
<gene>
    <name evidence="1" type="ORF">SAMN05443248_4790</name>
</gene>
<evidence type="ECO:0000313" key="2">
    <source>
        <dbReference type="Proteomes" id="UP000189796"/>
    </source>
</evidence>
<proteinExistence type="predicted"/>
<evidence type="ECO:0000313" key="1">
    <source>
        <dbReference type="EMBL" id="SHH43116.1"/>
    </source>
</evidence>
<dbReference type="Proteomes" id="UP000189796">
    <property type="component" value="Chromosome I"/>
</dbReference>
<dbReference type="EMBL" id="LT670817">
    <property type="protein sequence ID" value="SHH43116.1"/>
    <property type="molecule type" value="Genomic_DNA"/>
</dbReference>
<name>A0A1M5SXE2_9BRAD</name>
<organism evidence="1 2">
    <name type="scientific">Bradyrhizobium erythrophlei</name>
    <dbReference type="NCBI Taxonomy" id="1437360"/>
    <lineage>
        <taxon>Bacteria</taxon>
        <taxon>Pseudomonadati</taxon>
        <taxon>Pseudomonadota</taxon>
        <taxon>Alphaproteobacteria</taxon>
        <taxon>Hyphomicrobiales</taxon>
        <taxon>Nitrobacteraceae</taxon>
        <taxon>Bradyrhizobium</taxon>
    </lineage>
</organism>
<sequence length="59" mass="6862">MPDIECIRAVVERMRIQVHRRHGDMAQRLEAEVHPNLETASYPTFRLSMTCRKSVANPL</sequence>
<reference evidence="1 2" key="1">
    <citation type="submission" date="2016-11" db="EMBL/GenBank/DDBJ databases">
        <authorList>
            <person name="Jaros S."/>
            <person name="Januszkiewicz K."/>
            <person name="Wedrychowicz H."/>
        </authorList>
    </citation>
    <scope>NUCLEOTIDE SEQUENCE [LARGE SCALE GENOMIC DNA]</scope>
    <source>
        <strain evidence="1 2">GAS138</strain>
    </source>
</reference>
<protein>
    <submittedName>
        <fullName evidence="1">Uncharacterized protein</fullName>
    </submittedName>
</protein>